<feature type="domain" description="Heterokaryon incompatibility" evidence="1">
    <location>
        <begin position="136"/>
        <end position="256"/>
    </location>
</feature>
<evidence type="ECO:0000313" key="3">
    <source>
        <dbReference type="Proteomes" id="UP000530670"/>
    </source>
</evidence>
<dbReference type="OrthoDB" id="5428863at2759"/>
<dbReference type="PANTHER" id="PTHR33112:SF1">
    <property type="entry name" value="HETEROKARYON INCOMPATIBILITY DOMAIN-CONTAINING PROTEIN"/>
    <property type="match status" value="1"/>
</dbReference>
<dbReference type="AlphaFoldDB" id="A0A8H5VN63"/>
<dbReference type="Pfam" id="PF06985">
    <property type="entry name" value="HET"/>
    <property type="match status" value="1"/>
</dbReference>
<keyword evidence="3" id="KW-1185">Reference proteome</keyword>
<dbReference type="EMBL" id="JAAQRI010000165">
    <property type="protein sequence ID" value="KAF5631142.1"/>
    <property type="molecule type" value="Genomic_DNA"/>
</dbReference>
<dbReference type="Proteomes" id="UP000530670">
    <property type="component" value="Unassembled WGS sequence"/>
</dbReference>
<sequence length="600" mass="67504">MASGDTCCSLIWQVSIPTIREALPDVAADLCTQCSSLDLYALRNARHNTNIRLKSKSDNATPVNQHGEVKFEILAANLASEYLNIPSLAANAFDRSHVLLLRPLDSYSSRFAISPLPNNSQDTEGPQDNESIVARKAGFLPRQVPKTISDAIQATIRLDLQYLWVDQYCINQKDEAELAEQVGIMDMVYNLATVTLIAACGEDAHFGLPGVGSTPRGPPPLIKLHGHVWVSSDPERLLVARIKRSRWWTRAWTYQEGLFSRRRIFFAETEVYFECNDLCTRETVSFDLHDYNNEDHMLITGIYDGGYNSRHEGLGQHLKAISQRQLTYQTDALNVARGIFRAYSSMPTPIHHFWGIPITENANELTSWAPSRGATSQSETHKRGPCYLDSCFADGLCWIPENTSQRREGFPSWSWSGWIGSLRSFDAHSTSSIKIWLQRTDGTHHRISDSVIAEIDADKAAGKPPYTQVLRIESRTIQVTFRYLPDNGFERSYWDRDWAIPKPVYFVVTFSNSDYDYHHGTWELCEETFDCHLLSAEGSIGLVVREREGTIAERLGYIDTHDALAWKPDGPSGSVSTINRAMAPRLADHVSGKIKTVMLG</sequence>
<accession>A0A8H5VN63</accession>
<comment type="caution">
    <text evidence="2">The sequence shown here is derived from an EMBL/GenBank/DDBJ whole genome shotgun (WGS) entry which is preliminary data.</text>
</comment>
<dbReference type="PANTHER" id="PTHR33112">
    <property type="entry name" value="DOMAIN PROTEIN, PUTATIVE-RELATED"/>
    <property type="match status" value="1"/>
</dbReference>
<dbReference type="InterPro" id="IPR010730">
    <property type="entry name" value="HET"/>
</dbReference>
<dbReference type="RefSeq" id="XP_037204948.1">
    <property type="nucleotide sequence ID" value="XM_037354780.1"/>
</dbReference>
<dbReference type="GeneID" id="59307050"/>
<name>A0A8H5VN63_9HYPO</name>
<protein>
    <submittedName>
        <fullName evidence="2">Het-domain protein</fullName>
    </submittedName>
</protein>
<evidence type="ECO:0000313" key="2">
    <source>
        <dbReference type="EMBL" id="KAF5631142.1"/>
    </source>
</evidence>
<reference evidence="2 3" key="1">
    <citation type="submission" date="2020-05" db="EMBL/GenBank/DDBJ databases">
        <title>Identification and distribution of gene clusters putatively required for synthesis of sphingolipid metabolism inhibitors in phylogenetically diverse species of the filamentous fungus Fusarium.</title>
        <authorList>
            <person name="Kim H.-S."/>
            <person name="Busman M."/>
            <person name="Brown D.W."/>
            <person name="Divon H."/>
            <person name="Uhlig S."/>
            <person name="Proctor R.H."/>
        </authorList>
    </citation>
    <scope>NUCLEOTIDE SEQUENCE [LARGE SCALE GENOMIC DNA]</scope>
    <source>
        <strain evidence="2 3">NRRL 66243</strain>
    </source>
</reference>
<organism evidence="2 3">
    <name type="scientific">Fusarium tjaetaba</name>
    <dbReference type="NCBI Taxonomy" id="1567544"/>
    <lineage>
        <taxon>Eukaryota</taxon>
        <taxon>Fungi</taxon>
        <taxon>Dikarya</taxon>
        <taxon>Ascomycota</taxon>
        <taxon>Pezizomycotina</taxon>
        <taxon>Sordariomycetes</taxon>
        <taxon>Hypocreomycetidae</taxon>
        <taxon>Hypocreales</taxon>
        <taxon>Nectriaceae</taxon>
        <taxon>Fusarium</taxon>
        <taxon>Fusarium fujikuroi species complex</taxon>
    </lineage>
</organism>
<proteinExistence type="predicted"/>
<evidence type="ECO:0000259" key="1">
    <source>
        <dbReference type="Pfam" id="PF06985"/>
    </source>
</evidence>
<gene>
    <name evidence="2" type="ORF">FTJAE_8008</name>
</gene>